<evidence type="ECO:0000313" key="2">
    <source>
        <dbReference type="EMBL" id="KZV97367.1"/>
    </source>
</evidence>
<keyword evidence="1" id="KW-0732">Signal</keyword>
<accession>A0A165L587</accession>
<sequence>MLFVPLLLSAALVLAAPAKRQSVAFIAPNANGGSNLDVATSDGLGEPLNVIVSALSSAAVLTDDGFLNWLQSINLSTECLGLHLGDPQTANLGDGQGFVDQVQEYREDFGNTDLGTCLESLIGGNHLRMWRQSTTGALFLAVSHEEDLDEGHTISPDGYNLGRDTLVSSAIAGSSHNGVTYTATVESVSGLLTPGTTGVNHDISQDGIVKVLTVTIV</sequence>
<keyword evidence="3" id="KW-1185">Reference proteome</keyword>
<dbReference type="STRING" id="1314781.A0A165L587"/>
<feature type="signal peptide" evidence="1">
    <location>
        <begin position="1"/>
        <end position="15"/>
    </location>
</feature>
<dbReference type="Proteomes" id="UP000077266">
    <property type="component" value="Unassembled WGS sequence"/>
</dbReference>
<protein>
    <submittedName>
        <fullName evidence="2">Uncharacterized protein</fullName>
    </submittedName>
</protein>
<dbReference type="EMBL" id="KV425931">
    <property type="protein sequence ID" value="KZV97367.1"/>
    <property type="molecule type" value="Genomic_DNA"/>
</dbReference>
<reference evidence="2 3" key="1">
    <citation type="journal article" date="2016" name="Mol. Biol. Evol.">
        <title>Comparative Genomics of Early-Diverging Mushroom-Forming Fungi Provides Insights into the Origins of Lignocellulose Decay Capabilities.</title>
        <authorList>
            <person name="Nagy L.G."/>
            <person name="Riley R."/>
            <person name="Tritt A."/>
            <person name="Adam C."/>
            <person name="Daum C."/>
            <person name="Floudas D."/>
            <person name="Sun H."/>
            <person name="Yadav J.S."/>
            <person name="Pangilinan J."/>
            <person name="Larsson K.H."/>
            <person name="Matsuura K."/>
            <person name="Barry K."/>
            <person name="Labutti K."/>
            <person name="Kuo R."/>
            <person name="Ohm R.A."/>
            <person name="Bhattacharya S.S."/>
            <person name="Shirouzu T."/>
            <person name="Yoshinaga Y."/>
            <person name="Martin F.M."/>
            <person name="Grigoriev I.V."/>
            <person name="Hibbett D.S."/>
        </authorList>
    </citation>
    <scope>NUCLEOTIDE SEQUENCE [LARGE SCALE GENOMIC DNA]</scope>
    <source>
        <strain evidence="2 3">HHB12029</strain>
    </source>
</reference>
<feature type="chain" id="PRO_5011955388" evidence="1">
    <location>
        <begin position="16"/>
        <end position="217"/>
    </location>
</feature>
<name>A0A165L587_EXIGL</name>
<dbReference type="OrthoDB" id="2310204at2759"/>
<dbReference type="AlphaFoldDB" id="A0A165L587"/>
<evidence type="ECO:0000313" key="3">
    <source>
        <dbReference type="Proteomes" id="UP000077266"/>
    </source>
</evidence>
<proteinExistence type="predicted"/>
<dbReference type="InParanoid" id="A0A165L587"/>
<organism evidence="2 3">
    <name type="scientific">Exidia glandulosa HHB12029</name>
    <dbReference type="NCBI Taxonomy" id="1314781"/>
    <lineage>
        <taxon>Eukaryota</taxon>
        <taxon>Fungi</taxon>
        <taxon>Dikarya</taxon>
        <taxon>Basidiomycota</taxon>
        <taxon>Agaricomycotina</taxon>
        <taxon>Agaricomycetes</taxon>
        <taxon>Auriculariales</taxon>
        <taxon>Exidiaceae</taxon>
        <taxon>Exidia</taxon>
    </lineage>
</organism>
<gene>
    <name evidence="2" type="ORF">EXIGLDRAFT_378971</name>
</gene>
<evidence type="ECO:0000256" key="1">
    <source>
        <dbReference type="SAM" id="SignalP"/>
    </source>
</evidence>